<gene>
    <name evidence="3" type="ORF">SAMN05421759_102270</name>
</gene>
<evidence type="ECO:0000313" key="3">
    <source>
        <dbReference type="EMBL" id="SIS67516.1"/>
    </source>
</evidence>
<name>A0A1N7L190_9RHOB</name>
<keyword evidence="4" id="KW-1185">Reference proteome</keyword>
<dbReference type="InterPro" id="IPR016181">
    <property type="entry name" value="Acyl_CoA_acyltransferase"/>
</dbReference>
<dbReference type="PROSITE" id="PS51186">
    <property type="entry name" value="GNAT"/>
    <property type="match status" value="1"/>
</dbReference>
<dbReference type="InterPro" id="IPR000182">
    <property type="entry name" value="GNAT_dom"/>
</dbReference>
<dbReference type="Pfam" id="PF00583">
    <property type="entry name" value="Acetyltransf_1"/>
    <property type="match status" value="1"/>
</dbReference>
<dbReference type="CDD" id="cd04301">
    <property type="entry name" value="NAT_SF"/>
    <property type="match status" value="1"/>
</dbReference>
<dbReference type="AlphaFoldDB" id="A0A1N7L190"/>
<dbReference type="PANTHER" id="PTHR13947">
    <property type="entry name" value="GNAT FAMILY N-ACETYLTRANSFERASE"/>
    <property type="match status" value="1"/>
</dbReference>
<dbReference type="InterPro" id="IPR050769">
    <property type="entry name" value="NAT_camello-type"/>
</dbReference>
<keyword evidence="3" id="KW-0689">Ribosomal protein</keyword>
<dbReference type="Gene3D" id="3.40.630.30">
    <property type="match status" value="1"/>
</dbReference>
<dbReference type="PANTHER" id="PTHR13947:SF37">
    <property type="entry name" value="LD18367P"/>
    <property type="match status" value="1"/>
</dbReference>
<dbReference type="EMBL" id="FTOQ01000002">
    <property type="protein sequence ID" value="SIS67516.1"/>
    <property type="molecule type" value="Genomic_DNA"/>
</dbReference>
<dbReference type="GO" id="GO:0005840">
    <property type="term" value="C:ribosome"/>
    <property type="evidence" value="ECO:0007669"/>
    <property type="project" value="UniProtKB-KW"/>
</dbReference>
<evidence type="ECO:0000256" key="1">
    <source>
        <dbReference type="ARBA" id="ARBA00022679"/>
    </source>
</evidence>
<sequence length="166" mass="18378">MIPSGTMTITLRAFNADDLDWLSDLHGVLYAEAEGFDASFGVLVRRILTEFLAGHDPTCERGFVAVAPDGTRLGSIFCVRQDATTARLRLFLLRPEMRGQGIGRQLLEACTEFARACGYAKMTLATHESHRAACALYARSGWSLLSSKDVVSFGQKLVEQHWERPL</sequence>
<proteinExistence type="predicted"/>
<evidence type="ECO:0000313" key="4">
    <source>
        <dbReference type="Proteomes" id="UP000186684"/>
    </source>
</evidence>
<accession>A0A1N7L190</accession>
<protein>
    <submittedName>
        <fullName evidence="3">Ribosomal protein S18 acetylase RimI</fullName>
    </submittedName>
</protein>
<dbReference type="Proteomes" id="UP000186684">
    <property type="component" value="Unassembled WGS sequence"/>
</dbReference>
<keyword evidence="1" id="KW-0808">Transferase</keyword>
<dbReference type="STRING" id="633194.SAMN05421759_102270"/>
<feature type="domain" description="N-acetyltransferase" evidence="2">
    <location>
        <begin position="9"/>
        <end position="166"/>
    </location>
</feature>
<dbReference type="GO" id="GO:0008080">
    <property type="term" value="F:N-acetyltransferase activity"/>
    <property type="evidence" value="ECO:0007669"/>
    <property type="project" value="InterPro"/>
</dbReference>
<reference evidence="4" key="1">
    <citation type="submission" date="2017-01" db="EMBL/GenBank/DDBJ databases">
        <authorList>
            <person name="Varghese N."/>
            <person name="Submissions S."/>
        </authorList>
    </citation>
    <scope>NUCLEOTIDE SEQUENCE [LARGE SCALE GENOMIC DNA]</scope>
    <source>
        <strain evidence="4">DSM 29430</strain>
    </source>
</reference>
<keyword evidence="3" id="KW-0687">Ribonucleoprotein</keyword>
<evidence type="ECO:0000259" key="2">
    <source>
        <dbReference type="PROSITE" id="PS51186"/>
    </source>
</evidence>
<organism evidence="3 4">
    <name type="scientific">Roseivivax lentus</name>
    <dbReference type="NCBI Taxonomy" id="633194"/>
    <lineage>
        <taxon>Bacteria</taxon>
        <taxon>Pseudomonadati</taxon>
        <taxon>Pseudomonadota</taxon>
        <taxon>Alphaproteobacteria</taxon>
        <taxon>Rhodobacterales</taxon>
        <taxon>Roseobacteraceae</taxon>
        <taxon>Roseivivax</taxon>
    </lineage>
</organism>
<dbReference type="SUPFAM" id="SSF55729">
    <property type="entry name" value="Acyl-CoA N-acyltransferases (Nat)"/>
    <property type="match status" value="1"/>
</dbReference>